<gene>
    <name evidence="1" type="ORF">WMW72_12055</name>
</gene>
<proteinExistence type="predicted"/>
<comment type="caution">
    <text evidence="1">The sequence shown here is derived from an EMBL/GenBank/DDBJ whole genome shotgun (WGS) entry which is preliminary data.</text>
</comment>
<name>A0ABU9DKM5_9BACL</name>
<dbReference type="Proteomes" id="UP001469365">
    <property type="component" value="Unassembled WGS sequence"/>
</dbReference>
<dbReference type="RefSeq" id="WP_341415718.1">
    <property type="nucleotide sequence ID" value="NZ_JBBPCC010000006.1"/>
</dbReference>
<accession>A0ABU9DKM5</accession>
<protein>
    <submittedName>
        <fullName evidence="1">Uncharacterized protein</fullName>
    </submittedName>
</protein>
<keyword evidence="2" id="KW-1185">Reference proteome</keyword>
<organism evidence="1 2">
    <name type="scientific">Paenibacillus filicis</name>
    <dbReference type="NCBI Taxonomy" id="669464"/>
    <lineage>
        <taxon>Bacteria</taxon>
        <taxon>Bacillati</taxon>
        <taxon>Bacillota</taxon>
        <taxon>Bacilli</taxon>
        <taxon>Bacillales</taxon>
        <taxon>Paenibacillaceae</taxon>
        <taxon>Paenibacillus</taxon>
    </lineage>
</organism>
<dbReference type="EMBL" id="JBBPCC010000006">
    <property type="protein sequence ID" value="MEK8128640.1"/>
    <property type="molecule type" value="Genomic_DNA"/>
</dbReference>
<sequence>MTERQMRWEAEKERYNAALKTNVVNYLGCTVSYKNISGYGRFYVQTPWDSHIDGNEYTSIIKAKAAIKEVAVKYASK</sequence>
<reference evidence="1 2" key="1">
    <citation type="submission" date="2024-04" db="EMBL/GenBank/DDBJ databases">
        <title>draft genome sequnece of Paenibacillus filicis.</title>
        <authorList>
            <person name="Kim D.-U."/>
        </authorList>
    </citation>
    <scope>NUCLEOTIDE SEQUENCE [LARGE SCALE GENOMIC DNA]</scope>
    <source>
        <strain evidence="1 2">KACC14197</strain>
    </source>
</reference>
<evidence type="ECO:0000313" key="2">
    <source>
        <dbReference type="Proteomes" id="UP001469365"/>
    </source>
</evidence>
<evidence type="ECO:0000313" key="1">
    <source>
        <dbReference type="EMBL" id="MEK8128640.1"/>
    </source>
</evidence>